<dbReference type="UniPathway" id="UPA00035">
    <property type="reaction ID" value="UER00042"/>
</dbReference>
<evidence type="ECO:0000256" key="4">
    <source>
        <dbReference type="ARBA" id="ARBA00022272"/>
    </source>
</evidence>
<dbReference type="InterPro" id="IPR044643">
    <property type="entry name" value="TrpF_fam"/>
</dbReference>
<keyword evidence="5 9" id="KW-0028">Amino-acid biosynthesis</keyword>
<dbReference type="GO" id="GO:0004640">
    <property type="term" value="F:phosphoribosylanthranilate isomerase activity"/>
    <property type="evidence" value="ECO:0007669"/>
    <property type="project" value="UniProtKB-UniRule"/>
</dbReference>
<evidence type="ECO:0000256" key="7">
    <source>
        <dbReference type="ARBA" id="ARBA00023141"/>
    </source>
</evidence>
<dbReference type="OrthoDB" id="9796196at2"/>
<dbReference type="Proteomes" id="UP000011717">
    <property type="component" value="Unassembled WGS sequence"/>
</dbReference>
<evidence type="ECO:0000313" key="12">
    <source>
        <dbReference type="Proteomes" id="UP000011717"/>
    </source>
</evidence>
<accession>M2TMB8</accession>
<sequence>MTSVKICGVTTPAALIAARRGGADHVGFVGKEGSPRFISPGECTALSQQADGLIRVGLFVDARDEEIRPYLGAIDVLQLHGNESPARAAELQGRFGRPVWKALGIRSARDLDAANAYRDVAELILFDAKPPEGAALTGGHGVRFDWSLLDGWPRRGAWGLAGGLTPANVGRAIAATGAPLVDVSSGVEEAPGEKSAAKIAAFMEAVKSL</sequence>
<evidence type="ECO:0000256" key="8">
    <source>
        <dbReference type="ARBA" id="ARBA00023235"/>
    </source>
</evidence>
<dbReference type="PANTHER" id="PTHR42894">
    <property type="entry name" value="N-(5'-PHOSPHORIBOSYL)ANTHRANILATE ISOMERASE"/>
    <property type="match status" value="1"/>
</dbReference>
<dbReference type="InterPro" id="IPR013785">
    <property type="entry name" value="Aldolase_TIM"/>
</dbReference>
<evidence type="ECO:0000256" key="6">
    <source>
        <dbReference type="ARBA" id="ARBA00022822"/>
    </source>
</evidence>
<dbReference type="PANTHER" id="PTHR42894:SF1">
    <property type="entry name" value="N-(5'-PHOSPHORIBOSYL)ANTHRANILATE ISOMERASE"/>
    <property type="match status" value="1"/>
</dbReference>
<dbReference type="PATRIC" id="fig|1234595.3.peg.1913"/>
<dbReference type="GO" id="GO:0000162">
    <property type="term" value="P:L-tryptophan biosynthetic process"/>
    <property type="evidence" value="ECO:0007669"/>
    <property type="project" value="UniProtKB-UniRule"/>
</dbReference>
<dbReference type="EMBL" id="AMRV01000005">
    <property type="protein sequence ID" value="EMD82871.1"/>
    <property type="molecule type" value="Genomic_DNA"/>
</dbReference>
<gene>
    <name evidence="9" type="primary">trpF</name>
    <name evidence="11" type="ORF">C725_1911</name>
</gene>
<name>M2TMB8_9SPHN</name>
<keyword evidence="8 9" id="KW-0413">Isomerase</keyword>
<comment type="pathway">
    <text evidence="2 9">Amino-acid biosynthesis; L-tryptophan biosynthesis; L-tryptophan from chorismate: step 3/5.</text>
</comment>
<dbReference type="InterPro" id="IPR001240">
    <property type="entry name" value="PRAI_dom"/>
</dbReference>
<dbReference type="Gene3D" id="3.20.20.70">
    <property type="entry name" value="Aldolase class I"/>
    <property type="match status" value="1"/>
</dbReference>
<dbReference type="Pfam" id="PF00697">
    <property type="entry name" value="PRAI"/>
    <property type="match status" value="1"/>
</dbReference>
<keyword evidence="7 9" id="KW-0057">Aromatic amino acid biosynthesis</keyword>
<reference evidence="11 12" key="1">
    <citation type="journal article" date="2013" name="Genome Announc.">
        <title>Draft Genome Sequence of Strain JLT2015T, Belonging to the Family Sphingomonadaceae of the Alphaproteobacteria.</title>
        <authorList>
            <person name="Tang K."/>
            <person name="Liu K."/>
            <person name="Li S."/>
            <person name="Jiao N."/>
        </authorList>
    </citation>
    <scope>NUCLEOTIDE SEQUENCE [LARGE SCALE GENOMIC DNA]</scope>
    <source>
        <strain evidence="11 12">JLT2015</strain>
    </source>
</reference>
<evidence type="ECO:0000256" key="3">
    <source>
        <dbReference type="ARBA" id="ARBA00012572"/>
    </source>
</evidence>
<dbReference type="AlphaFoldDB" id="M2TMB8"/>
<dbReference type="HAMAP" id="MF_00135">
    <property type="entry name" value="PRAI"/>
    <property type="match status" value="1"/>
</dbReference>
<evidence type="ECO:0000313" key="11">
    <source>
        <dbReference type="EMBL" id="EMD82871.1"/>
    </source>
</evidence>
<dbReference type="NCBIfam" id="NF002295">
    <property type="entry name" value="PRK01222.1-1"/>
    <property type="match status" value="1"/>
</dbReference>
<evidence type="ECO:0000259" key="10">
    <source>
        <dbReference type="Pfam" id="PF00697"/>
    </source>
</evidence>
<protein>
    <recommendedName>
        <fullName evidence="4 9">N-(5'-phosphoribosyl)anthranilate isomerase</fullName>
        <shortName evidence="9">PRAI</shortName>
        <ecNumber evidence="3 9">5.3.1.24</ecNumber>
    </recommendedName>
</protein>
<evidence type="ECO:0000256" key="5">
    <source>
        <dbReference type="ARBA" id="ARBA00022605"/>
    </source>
</evidence>
<keyword evidence="12" id="KW-1185">Reference proteome</keyword>
<evidence type="ECO:0000256" key="1">
    <source>
        <dbReference type="ARBA" id="ARBA00001164"/>
    </source>
</evidence>
<comment type="similarity">
    <text evidence="9">Belongs to the TrpF family.</text>
</comment>
<dbReference type="SUPFAM" id="SSF51366">
    <property type="entry name" value="Ribulose-phoshate binding barrel"/>
    <property type="match status" value="1"/>
</dbReference>
<proteinExistence type="inferred from homology"/>
<comment type="catalytic activity">
    <reaction evidence="1 9">
        <text>N-(5-phospho-beta-D-ribosyl)anthranilate = 1-(2-carboxyphenylamino)-1-deoxy-D-ribulose 5-phosphate</text>
        <dbReference type="Rhea" id="RHEA:21540"/>
        <dbReference type="ChEBI" id="CHEBI:18277"/>
        <dbReference type="ChEBI" id="CHEBI:58613"/>
        <dbReference type="EC" id="5.3.1.24"/>
    </reaction>
</comment>
<evidence type="ECO:0000256" key="9">
    <source>
        <dbReference type="HAMAP-Rule" id="MF_00135"/>
    </source>
</evidence>
<dbReference type="RefSeq" id="WP_008602264.1">
    <property type="nucleotide sequence ID" value="NZ_AMRV01000005.1"/>
</dbReference>
<dbReference type="EC" id="5.3.1.24" evidence="3 9"/>
<dbReference type="CDD" id="cd00405">
    <property type="entry name" value="PRAI"/>
    <property type="match status" value="1"/>
</dbReference>
<organism evidence="11 12">
    <name type="scientific">Pacificimonas flava</name>
    <dbReference type="NCBI Taxonomy" id="1234595"/>
    <lineage>
        <taxon>Bacteria</taxon>
        <taxon>Pseudomonadati</taxon>
        <taxon>Pseudomonadota</taxon>
        <taxon>Alphaproteobacteria</taxon>
        <taxon>Sphingomonadales</taxon>
        <taxon>Sphingosinicellaceae</taxon>
        <taxon>Pacificimonas</taxon>
    </lineage>
</organism>
<evidence type="ECO:0000256" key="2">
    <source>
        <dbReference type="ARBA" id="ARBA00004664"/>
    </source>
</evidence>
<keyword evidence="6 9" id="KW-0822">Tryptophan biosynthesis</keyword>
<feature type="domain" description="N-(5'phosphoribosyl) anthranilate isomerase (PRAI)" evidence="10">
    <location>
        <begin position="4"/>
        <end position="204"/>
    </location>
</feature>
<dbReference type="InterPro" id="IPR011060">
    <property type="entry name" value="RibuloseP-bd_barrel"/>
</dbReference>
<comment type="caution">
    <text evidence="11">The sequence shown here is derived from an EMBL/GenBank/DDBJ whole genome shotgun (WGS) entry which is preliminary data.</text>
</comment>